<organism evidence="11 12">
    <name type="scientific">Eleusine coracana subsp. coracana</name>
    <dbReference type="NCBI Taxonomy" id="191504"/>
    <lineage>
        <taxon>Eukaryota</taxon>
        <taxon>Viridiplantae</taxon>
        <taxon>Streptophyta</taxon>
        <taxon>Embryophyta</taxon>
        <taxon>Tracheophyta</taxon>
        <taxon>Spermatophyta</taxon>
        <taxon>Magnoliopsida</taxon>
        <taxon>Liliopsida</taxon>
        <taxon>Poales</taxon>
        <taxon>Poaceae</taxon>
        <taxon>PACMAD clade</taxon>
        <taxon>Chloridoideae</taxon>
        <taxon>Cynodonteae</taxon>
        <taxon>Eleusininae</taxon>
        <taxon>Eleusine</taxon>
    </lineage>
</organism>
<comment type="subcellular location">
    <subcellularLocation>
        <location evidence="1">Cell membrane</location>
        <topology evidence="1">Single-pass type I membrane protein</topology>
    </subcellularLocation>
</comment>
<reference evidence="11" key="2">
    <citation type="submission" date="2021-12" db="EMBL/GenBank/DDBJ databases">
        <title>Resequencing data analysis of finger millet.</title>
        <authorList>
            <person name="Hatakeyama M."/>
            <person name="Aluri S."/>
            <person name="Balachadran M.T."/>
            <person name="Sivarajan S.R."/>
            <person name="Poveda L."/>
            <person name="Shimizu-Inatsugi R."/>
            <person name="Schlapbach R."/>
            <person name="Sreeman S.M."/>
            <person name="Shimizu K.K."/>
        </authorList>
    </citation>
    <scope>NUCLEOTIDE SEQUENCE</scope>
</reference>
<gene>
    <name evidence="11" type="primary">ga09868</name>
    <name evidence="11" type="ORF">PR202_ga09868</name>
</gene>
<dbReference type="Proteomes" id="UP001054889">
    <property type="component" value="Unassembled WGS sequence"/>
</dbReference>
<dbReference type="AlphaFoldDB" id="A0AAV5C487"/>
<keyword evidence="3" id="KW-1003">Cell membrane</keyword>
<evidence type="ECO:0000256" key="8">
    <source>
        <dbReference type="ARBA" id="ARBA00047899"/>
    </source>
</evidence>
<dbReference type="InterPro" id="IPR045381">
    <property type="entry name" value="BRI1_island_dom"/>
</dbReference>
<dbReference type="Gene3D" id="3.80.10.10">
    <property type="entry name" value="Ribonuclease Inhibitor"/>
    <property type="match status" value="1"/>
</dbReference>
<evidence type="ECO:0000256" key="1">
    <source>
        <dbReference type="ARBA" id="ARBA00004251"/>
    </source>
</evidence>
<dbReference type="EMBL" id="BQKI01000004">
    <property type="protein sequence ID" value="GJM93321.1"/>
    <property type="molecule type" value="Genomic_DNA"/>
</dbReference>
<dbReference type="InterPro" id="IPR051716">
    <property type="entry name" value="Plant_RL_S/T_kinase"/>
</dbReference>
<protein>
    <recommendedName>
        <fullName evidence="2">non-specific serine/threonine protein kinase</fullName>
        <ecNumber evidence="2">2.7.11.1</ecNumber>
    </recommendedName>
</protein>
<keyword evidence="4" id="KW-0418">Kinase</keyword>
<evidence type="ECO:0000256" key="6">
    <source>
        <dbReference type="ARBA" id="ARBA00023170"/>
    </source>
</evidence>
<keyword evidence="4" id="KW-0808">Transferase</keyword>
<evidence type="ECO:0000313" key="12">
    <source>
        <dbReference type="Proteomes" id="UP001054889"/>
    </source>
</evidence>
<dbReference type="Pfam" id="PF13855">
    <property type="entry name" value="LRR_8"/>
    <property type="match status" value="1"/>
</dbReference>
<evidence type="ECO:0000259" key="10">
    <source>
        <dbReference type="Pfam" id="PF20141"/>
    </source>
</evidence>
<dbReference type="Pfam" id="PF20141">
    <property type="entry name" value="Island"/>
    <property type="match status" value="1"/>
</dbReference>
<sequence length="105" mass="11844">MPSKKLCNFTRMYMGNTEYTFNKNGSMIFLDLSFNQLDSEIPKELGTMYYLMIMNLGHNLLSGLIPSELAGAKKLAVLDLSHNQLGRAYPQLFLLIVLIGDQPVQ</sequence>
<evidence type="ECO:0000256" key="9">
    <source>
        <dbReference type="ARBA" id="ARBA00048679"/>
    </source>
</evidence>
<evidence type="ECO:0000256" key="3">
    <source>
        <dbReference type="ARBA" id="ARBA00022475"/>
    </source>
</evidence>
<name>A0AAV5C487_ELECO</name>
<comment type="catalytic activity">
    <reaction evidence="9">
        <text>L-seryl-[protein] + ATP = O-phospho-L-seryl-[protein] + ADP + H(+)</text>
        <dbReference type="Rhea" id="RHEA:17989"/>
        <dbReference type="Rhea" id="RHEA-COMP:9863"/>
        <dbReference type="Rhea" id="RHEA-COMP:11604"/>
        <dbReference type="ChEBI" id="CHEBI:15378"/>
        <dbReference type="ChEBI" id="CHEBI:29999"/>
        <dbReference type="ChEBI" id="CHEBI:30616"/>
        <dbReference type="ChEBI" id="CHEBI:83421"/>
        <dbReference type="ChEBI" id="CHEBI:456216"/>
        <dbReference type="EC" id="2.7.11.1"/>
    </reaction>
</comment>
<comment type="caution">
    <text evidence="11">The sequence shown here is derived from an EMBL/GenBank/DDBJ whole genome shotgun (WGS) entry which is preliminary data.</text>
</comment>
<proteinExistence type="predicted"/>
<evidence type="ECO:0000256" key="4">
    <source>
        <dbReference type="ARBA" id="ARBA00022527"/>
    </source>
</evidence>
<dbReference type="PANTHER" id="PTHR48053">
    <property type="entry name" value="LEUCINE RICH REPEAT FAMILY PROTEIN, EXPRESSED"/>
    <property type="match status" value="1"/>
</dbReference>
<dbReference type="SUPFAM" id="SSF52058">
    <property type="entry name" value="L domain-like"/>
    <property type="match status" value="1"/>
</dbReference>
<accession>A0AAV5C487</accession>
<dbReference type="Gene3D" id="3.30.1490.310">
    <property type="match status" value="1"/>
</dbReference>
<evidence type="ECO:0000256" key="2">
    <source>
        <dbReference type="ARBA" id="ARBA00012513"/>
    </source>
</evidence>
<keyword evidence="12" id="KW-1185">Reference proteome</keyword>
<dbReference type="InterPro" id="IPR001611">
    <property type="entry name" value="Leu-rich_rpt"/>
</dbReference>
<keyword evidence="5" id="KW-0732">Signal</keyword>
<keyword evidence="6" id="KW-0675">Receptor</keyword>
<evidence type="ECO:0000256" key="7">
    <source>
        <dbReference type="ARBA" id="ARBA00023180"/>
    </source>
</evidence>
<dbReference type="GO" id="GO:0005886">
    <property type="term" value="C:plasma membrane"/>
    <property type="evidence" value="ECO:0007669"/>
    <property type="project" value="UniProtKB-SubCell"/>
</dbReference>
<dbReference type="EC" id="2.7.11.1" evidence="2"/>
<dbReference type="GO" id="GO:0004674">
    <property type="term" value="F:protein serine/threonine kinase activity"/>
    <property type="evidence" value="ECO:0007669"/>
    <property type="project" value="UniProtKB-KW"/>
</dbReference>
<dbReference type="PANTHER" id="PTHR48053:SF11">
    <property type="entry name" value="PROTEIN BRASSINOSTEROID INSENSITIVE 1"/>
    <property type="match status" value="1"/>
</dbReference>
<keyword evidence="3" id="KW-0472">Membrane</keyword>
<feature type="domain" description="Brassinosteroid receptor BRI1 island" evidence="10">
    <location>
        <begin position="1"/>
        <end position="22"/>
    </location>
</feature>
<evidence type="ECO:0000256" key="5">
    <source>
        <dbReference type="ARBA" id="ARBA00022729"/>
    </source>
</evidence>
<dbReference type="InterPro" id="IPR032675">
    <property type="entry name" value="LRR_dom_sf"/>
</dbReference>
<keyword evidence="4" id="KW-0723">Serine/threonine-protein kinase</keyword>
<comment type="catalytic activity">
    <reaction evidence="8">
        <text>L-threonyl-[protein] + ATP = O-phospho-L-threonyl-[protein] + ADP + H(+)</text>
        <dbReference type="Rhea" id="RHEA:46608"/>
        <dbReference type="Rhea" id="RHEA-COMP:11060"/>
        <dbReference type="Rhea" id="RHEA-COMP:11605"/>
        <dbReference type="ChEBI" id="CHEBI:15378"/>
        <dbReference type="ChEBI" id="CHEBI:30013"/>
        <dbReference type="ChEBI" id="CHEBI:30616"/>
        <dbReference type="ChEBI" id="CHEBI:61977"/>
        <dbReference type="ChEBI" id="CHEBI:456216"/>
        <dbReference type="EC" id="2.7.11.1"/>
    </reaction>
</comment>
<keyword evidence="7" id="KW-0325">Glycoprotein</keyword>
<evidence type="ECO:0000313" key="11">
    <source>
        <dbReference type="EMBL" id="GJM93321.1"/>
    </source>
</evidence>
<reference evidence="11" key="1">
    <citation type="journal article" date="2018" name="DNA Res.">
        <title>Multiple hybrid de novo genome assembly of finger millet, an orphan allotetraploid crop.</title>
        <authorList>
            <person name="Hatakeyama M."/>
            <person name="Aluri S."/>
            <person name="Balachadran M.T."/>
            <person name="Sivarajan S.R."/>
            <person name="Patrignani A."/>
            <person name="Gruter S."/>
            <person name="Poveda L."/>
            <person name="Shimizu-Inatsugi R."/>
            <person name="Baeten J."/>
            <person name="Francoijs K.J."/>
            <person name="Nataraja K.N."/>
            <person name="Reddy Y.A.N."/>
            <person name="Phadnis S."/>
            <person name="Ravikumar R.L."/>
            <person name="Schlapbach R."/>
            <person name="Sreeman S.M."/>
            <person name="Shimizu K.K."/>
        </authorList>
    </citation>
    <scope>NUCLEOTIDE SEQUENCE</scope>
</reference>